<dbReference type="AlphaFoldDB" id="A0A1I8FQB2"/>
<feature type="chain" id="PRO_5009318802" evidence="2">
    <location>
        <begin position="25"/>
        <end position="554"/>
    </location>
</feature>
<reference evidence="4" key="1">
    <citation type="submission" date="2016-11" db="UniProtKB">
        <authorList>
            <consortium name="WormBaseParasite"/>
        </authorList>
    </citation>
    <scope>IDENTIFICATION</scope>
</reference>
<evidence type="ECO:0000256" key="2">
    <source>
        <dbReference type="SAM" id="SignalP"/>
    </source>
</evidence>
<dbReference type="Proteomes" id="UP000095280">
    <property type="component" value="Unplaced"/>
</dbReference>
<protein>
    <submittedName>
        <fullName evidence="4">Protein kinase domain-containing protein</fullName>
    </submittedName>
</protein>
<accession>A0A1I8FQB2</accession>
<evidence type="ECO:0000313" key="3">
    <source>
        <dbReference type="Proteomes" id="UP000095280"/>
    </source>
</evidence>
<proteinExistence type="predicted"/>
<sequence length="554" mass="60416">KWNSRQLRISRALVALVAAPPLNCAGFKVANGDRGTEALPAPTTIQRAGRQRYLIRRNRVQRRIHRLELLADGDSDEVGQSRRNCKIASLTICATQPFKSEQKNKMREFAPRDGIRLFTFKTCSQKFRSIIALWNPACASEHPFVGLSAPPSPTCEPILPTRRRQLAEGLLRQRSPSPLAWLPTSPGLSLAAADPLIARWTHGAPPTFPGGFEPHSRLARGLAHCAAPPLPARPPPTAASDCAYGRRKYRCKGLDNYLPLGDQLQRQLRNRLEAPYVEFAAPSTSWPISPVEFVESAPFLPSPTPACECFRTVSAAESLSLSNALSRRSRSTRMSTMTLTGNVTGEIANAFKIFEAEAEVSGSAPDRPVSVPDSRLRLFSGCIGEVQKGEQRGASGDRPALSMPFPVRGKESAGATPHLSQPHSVRLTSSAQYIRARRVRLVFYPQLHGMLATNFRSGPLKMPLRTISLARLLLRAESAQGSGLSQWARVQILTGAHERSTCLLSAVTARGHTSINRSRASLEGFHRHSGLATSAHSASLLGAAVTFCPYQRVS</sequence>
<keyword evidence="3" id="KW-1185">Reference proteome</keyword>
<organism evidence="3 4">
    <name type="scientific">Macrostomum lignano</name>
    <dbReference type="NCBI Taxonomy" id="282301"/>
    <lineage>
        <taxon>Eukaryota</taxon>
        <taxon>Metazoa</taxon>
        <taxon>Spiralia</taxon>
        <taxon>Lophotrochozoa</taxon>
        <taxon>Platyhelminthes</taxon>
        <taxon>Rhabditophora</taxon>
        <taxon>Macrostomorpha</taxon>
        <taxon>Macrostomida</taxon>
        <taxon>Macrostomidae</taxon>
        <taxon>Macrostomum</taxon>
    </lineage>
</organism>
<feature type="compositionally biased region" description="Polar residues" evidence="1">
    <location>
        <begin position="418"/>
        <end position="427"/>
    </location>
</feature>
<feature type="region of interest" description="Disordered" evidence="1">
    <location>
        <begin position="389"/>
        <end position="427"/>
    </location>
</feature>
<name>A0A1I8FQB2_9PLAT</name>
<keyword evidence="2" id="KW-0732">Signal</keyword>
<feature type="signal peptide" evidence="2">
    <location>
        <begin position="1"/>
        <end position="24"/>
    </location>
</feature>
<evidence type="ECO:0000313" key="4">
    <source>
        <dbReference type="WBParaSite" id="maker-unitig_44223-snap-gene-0.2-mRNA-1"/>
    </source>
</evidence>
<evidence type="ECO:0000256" key="1">
    <source>
        <dbReference type="SAM" id="MobiDB-lite"/>
    </source>
</evidence>
<dbReference type="WBParaSite" id="maker-unitig_44223-snap-gene-0.2-mRNA-1">
    <property type="protein sequence ID" value="maker-unitig_44223-snap-gene-0.2-mRNA-1"/>
    <property type="gene ID" value="maker-unitig_44223-snap-gene-0.2"/>
</dbReference>